<comment type="caution">
    <text evidence="1">The sequence shown here is derived from an EMBL/GenBank/DDBJ whole genome shotgun (WGS) entry which is preliminary data.</text>
</comment>
<dbReference type="Proteomes" id="UP001153678">
    <property type="component" value="Unassembled WGS sequence"/>
</dbReference>
<accession>A0A9W4SCY3</accession>
<dbReference type="AlphaFoldDB" id="A0A9W4SCY3"/>
<sequence length="123" mass="14206">MFALEIWRQMTAFKAIKTQKQKQLQEKRRKVANKTAKKLASSTLNTHNKLSALSDAIEQQKFNSLNSSASPYDVSKRATDFIEIEKARKAALYRMSQNHMADKNKMLNNFMEQARKNAKLNKV</sequence>
<keyword evidence="2" id="KW-1185">Reference proteome</keyword>
<reference evidence="1" key="1">
    <citation type="submission" date="2022-08" db="EMBL/GenBank/DDBJ databases">
        <authorList>
            <person name="Kallberg Y."/>
            <person name="Tangrot J."/>
            <person name="Rosling A."/>
        </authorList>
    </citation>
    <scope>NUCLEOTIDE SEQUENCE</scope>
    <source>
        <strain evidence="1">Wild A</strain>
    </source>
</reference>
<evidence type="ECO:0000313" key="1">
    <source>
        <dbReference type="EMBL" id="CAI2164483.1"/>
    </source>
</evidence>
<dbReference type="EMBL" id="CAMKVN010000158">
    <property type="protein sequence ID" value="CAI2164483.1"/>
    <property type="molecule type" value="Genomic_DNA"/>
</dbReference>
<proteinExistence type="predicted"/>
<evidence type="ECO:0000313" key="2">
    <source>
        <dbReference type="Proteomes" id="UP001153678"/>
    </source>
</evidence>
<organism evidence="1 2">
    <name type="scientific">Funneliformis geosporum</name>
    <dbReference type="NCBI Taxonomy" id="1117311"/>
    <lineage>
        <taxon>Eukaryota</taxon>
        <taxon>Fungi</taxon>
        <taxon>Fungi incertae sedis</taxon>
        <taxon>Mucoromycota</taxon>
        <taxon>Glomeromycotina</taxon>
        <taxon>Glomeromycetes</taxon>
        <taxon>Glomerales</taxon>
        <taxon>Glomeraceae</taxon>
        <taxon>Funneliformis</taxon>
    </lineage>
</organism>
<protein>
    <submittedName>
        <fullName evidence="1">14456_t:CDS:1</fullName>
    </submittedName>
</protein>
<name>A0A9W4SCY3_9GLOM</name>
<gene>
    <name evidence="1" type="ORF">FWILDA_LOCUS1591</name>
</gene>